<organism evidence="1 2">
    <name type="scientific">Aliiglaciecola lipolytica E3</name>
    <dbReference type="NCBI Taxonomy" id="1127673"/>
    <lineage>
        <taxon>Bacteria</taxon>
        <taxon>Pseudomonadati</taxon>
        <taxon>Pseudomonadota</taxon>
        <taxon>Gammaproteobacteria</taxon>
        <taxon>Alteromonadales</taxon>
        <taxon>Alteromonadaceae</taxon>
        <taxon>Aliiglaciecola</taxon>
    </lineage>
</organism>
<dbReference type="RefSeq" id="WP_008845640.1">
    <property type="nucleotide sequence ID" value="NZ_BAEN01000062.1"/>
</dbReference>
<name>K6YX81_9ALTE</name>
<accession>K6YX81</accession>
<keyword evidence="2" id="KW-1185">Reference proteome</keyword>
<gene>
    <name evidence="1" type="ORF">GLIP_3218</name>
</gene>
<comment type="caution">
    <text evidence="1">The sequence shown here is derived from an EMBL/GenBank/DDBJ whole genome shotgun (WGS) entry which is preliminary data.</text>
</comment>
<reference evidence="1 2" key="1">
    <citation type="journal article" date="2017" name="Antonie Van Leeuwenhoek">
        <title>Rhizobium rhizosphaerae sp. nov., a novel species isolated from rice rhizosphere.</title>
        <authorList>
            <person name="Zhao J.J."/>
            <person name="Zhang J."/>
            <person name="Zhang R.J."/>
            <person name="Zhang C.W."/>
            <person name="Yin H.Q."/>
            <person name="Zhang X.X."/>
        </authorList>
    </citation>
    <scope>NUCLEOTIDE SEQUENCE [LARGE SCALE GENOMIC DNA]</scope>
    <source>
        <strain evidence="1 2">E3</strain>
    </source>
</reference>
<dbReference type="Proteomes" id="UP000006334">
    <property type="component" value="Unassembled WGS sequence"/>
</dbReference>
<evidence type="ECO:0000313" key="1">
    <source>
        <dbReference type="EMBL" id="GAC15835.1"/>
    </source>
</evidence>
<protein>
    <submittedName>
        <fullName evidence="1">Uncharacterized protein</fullName>
    </submittedName>
</protein>
<sequence length="231" mass="27150">MTRFAEPEVISCTHCQTRYLRPVLLSFNTMWQIHYSDGGIKNGLQNTVINESRCTHCQGLIKNIQNLPVVEILSERPFWRNWFGKSHKYLYLPAPSFDVYFEFFDNEVTANAKLNWAAKALQVFNQTYRLFGHERQIESEISAQYHQLINYILQHYTANASEEMTMLCADIYRQVGDFETSLHLYQNVDRKRFQHIVEPASSWCEQRITSLMEVDGQKNTTQSHHSSRDEV</sequence>
<dbReference type="STRING" id="1127673.GLIP_3218"/>
<dbReference type="AlphaFoldDB" id="K6YX81"/>
<proteinExistence type="predicted"/>
<dbReference type="EMBL" id="BAEN01000062">
    <property type="protein sequence ID" value="GAC15835.1"/>
    <property type="molecule type" value="Genomic_DNA"/>
</dbReference>
<evidence type="ECO:0000313" key="2">
    <source>
        <dbReference type="Proteomes" id="UP000006334"/>
    </source>
</evidence>